<keyword evidence="8 15" id="KW-0547">Nucleotide-binding</keyword>
<comment type="subcellular location">
    <subcellularLocation>
        <location evidence="1">Cell membrane</location>
        <topology evidence="1">Multi-pass membrane protein</topology>
    </subcellularLocation>
</comment>
<dbReference type="NCBIfam" id="TIGR01511">
    <property type="entry name" value="ATPase-IB1_Cu"/>
    <property type="match status" value="1"/>
</dbReference>
<keyword evidence="12 15" id="KW-1133">Transmembrane helix</keyword>
<feature type="transmembrane region" description="Helical" evidence="15">
    <location>
        <begin position="679"/>
        <end position="699"/>
    </location>
</feature>
<evidence type="ECO:0000256" key="15">
    <source>
        <dbReference type="RuleBase" id="RU362081"/>
    </source>
</evidence>
<feature type="transmembrane region" description="Helical" evidence="15">
    <location>
        <begin position="140"/>
        <end position="157"/>
    </location>
</feature>
<dbReference type="PANTHER" id="PTHR43520">
    <property type="entry name" value="ATP7, ISOFORM B"/>
    <property type="match status" value="1"/>
</dbReference>
<evidence type="ECO:0000256" key="5">
    <source>
        <dbReference type="ARBA" id="ARBA00022553"/>
    </source>
</evidence>
<evidence type="ECO:0000313" key="18">
    <source>
        <dbReference type="Proteomes" id="UP000292781"/>
    </source>
</evidence>
<dbReference type="InterPro" id="IPR006121">
    <property type="entry name" value="HMA_dom"/>
</dbReference>
<dbReference type="CDD" id="cd00371">
    <property type="entry name" value="HMA"/>
    <property type="match status" value="1"/>
</dbReference>
<feature type="domain" description="HMA" evidence="16">
    <location>
        <begin position="20"/>
        <end position="86"/>
    </location>
</feature>
<keyword evidence="14 15" id="KW-0472">Membrane</keyword>
<evidence type="ECO:0000256" key="2">
    <source>
        <dbReference type="ARBA" id="ARBA00006024"/>
    </source>
</evidence>
<dbReference type="PROSITE" id="PS01047">
    <property type="entry name" value="HMA_1"/>
    <property type="match status" value="1"/>
</dbReference>
<keyword evidence="7 15" id="KW-0479">Metal-binding</keyword>
<dbReference type="PRINTS" id="PR00120">
    <property type="entry name" value="HATPASE"/>
</dbReference>
<dbReference type="Gene3D" id="3.40.50.1000">
    <property type="entry name" value="HAD superfamily/HAD-like"/>
    <property type="match status" value="1"/>
</dbReference>
<dbReference type="NCBIfam" id="TIGR01525">
    <property type="entry name" value="ATPase-IB_hvy"/>
    <property type="match status" value="1"/>
</dbReference>
<comment type="similarity">
    <text evidence="2 15">Belongs to the cation transport ATPase (P-type) (TC 3.A.3) family. Type IB subfamily.</text>
</comment>
<sequence>MTGSDRDWNAFATPRADGTVHMDVAVEGITCAACMGTIERGLKSLPGVAAARVNLTTHRLALDWRPGDTDATVIVARLERLGYRAHPFDPGRRSAEEDSESKELLRCLGAAGFGAMNIMLLSVSVWSGNVTDIDAPTRDLFHWVSALIAIPVVAYAGRPFFRSAFRAVKALRTNMDVPISIGITLTLGLSIFETMRSSEHAFFDSVVMLLFFLLTGRFLDHDMRRRTRSVAENMAALRVQSAARIGADGEIRDVPLSRVDPGDLVLVRPGERVSVDGVVEDGGSGIDQSLVTGETTLVEVGPGARVHAGTLNVSGVLKVRVTAATAGTLLDEVNRLLENAAQARSRYMRLADRASRAYAPVVHSAALLTAIGWMLAGRGAADSLVIAVSVLIITCPCALALAIPAVQVVTSGILFRSGVLLHSGDAVERLAVVDTVVFDKTGTLTLPEPRLLNAADVDLDRLAAAGRLARASRHPLGMALADATRAGAPPADVREVPGLGIETEIDGRLERLGAPAWCGVAPETVAALLARFPGASLVAHADGREPPILCAFAQGLRVDAPAVVAALVAEGCAVEILSGDREAAVAEVAARLGVATWAAGLTPTDKIARLAALKAAGRTVLMVGDGLNDAPALAAAHVSMSPVTAVHLSQAAADAVFLGDRLAPVLSALRTARRARRAMIQNLGLSVAYNLIAVPVAVAGLVTPLIAALAMSGSSILVTLNALRLRLGAER</sequence>
<dbReference type="InterPro" id="IPR036163">
    <property type="entry name" value="HMA_dom_sf"/>
</dbReference>
<dbReference type="SUPFAM" id="SSF81665">
    <property type="entry name" value="Calcium ATPase, transmembrane domain M"/>
    <property type="match status" value="1"/>
</dbReference>
<dbReference type="PROSITE" id="PS50846">
    <property type="entry name" value="HMA_2"/>
    <property type="match status" value="1"/>
</dbReference>
<comment type="caution">
    <text evidence="17">The sequence shown here is derived from an EMBL/GenBank/DDBJ whole genome shotgun (WGS) entry which is preliminary data.</text>
</comment>
<dbReference type="GO" id="GO:0055070">
    <property type="term" value="P:copper ion homeostasis"/>
    <property type="evidence" value="ECO:0007669"/>
    <property type="project" value="TreeGrafter"/>
</dbReference>
<keyword evidence="6 15" id="KW-0812">Transmembrane</keyword>
<feature type="transmembrane region" description="Helical" evidence="15">
    <location>
        <begin position="177"/>
        <end position="195"/>
    </location>
</feature>
<accession>A0A4V2KTH0</accession>
<dbReference type="EMBL" id="SJFN01000016">
    <property type="protein sequence ID" value="TBW37234.1"/>
    <property type="molecule type" value="Genomic_DNA"/>
</dbReference>
<dbReference type="InterPro" id="IPR023298">
    <property type="entry name" value="ATPase_P-typ_TM_dom_sf"/>
</dbReference>
<dbReference type="OrthoDB" id="9813266at2"/>
<evidence type="ECO:0000256" key="13">
    <source>
        <dbReference type="ARBA" id="ARBA00023065"/>
    </source>
</evidence>
<name>A0A4V2KTH0_9HYPH</name>
<keyword evidence="3" id="KW-0813">Transport</keyword>
<evidence type="ECO:0000256" key="8">
    <source>
        <dbReference type="ARBA" id="ARBA00022741"/>
    </source>
</evidence>
<dbReference type="SUPFAM" id="SSF55008">
    <property type="entry name" value="HMA, heavy metal-associated domain"/>
    <property type="match status" value="1"/>
</dbReference>
<evidence type="ECO:0000256" key="4">
    <source>
        <dbReference type="ARBA" id="ARBA00022475"/>
    </source>
</evidence>
<dbReference type="InterPro" id="IPR017969">
    <property type="entry name" value="Heavy-metal-associated_CS"/>
</dbReference>
<dbReference type="PRINTS" id="PR00119">
    <property type="entry name" value="CATATPASE"/>
</dbReference>
<evidence type="ECO:0000256" key="10">
    <source>
        <dbReference type="ARBA" id="ARBA00022842"/>
    </source>
</evidence>
<keyword evidence="4 15" id="KW-1003">Cell membrane</keyword>
<keyword evidence="18" id="KW-1185">Reference proteome</keyword>
<dbReference type="Gene3D" id="3.40.1110.10">
    <property type="entry name" value="Calcium-transporting ATPase, cytoplasmic domain N"/>
    <property type="match status" value="1"/>
</dbReference>
<dbReference type="PANTHER" id="PTHR43520:SF5">
    <property type="entry name" value="CATION-TRANSPORTING P-TYPE ATPASE-RELATED"/>
    <property type="match status" value="1"/>
</dbReference>
<dbReference type="Gene3D" id="2.70.150.10">
    <property type="entry name" value="Calcium-transporting ATPase, cytoplasmic transduction domain A"/>
    <property type="match status" value="1"/>
</dbReference>
<dbReference type="GO" id="GO:0016887">
    <property type="term" value="F:ATP hydrolysis activity"/>
    <property type="evidence" value="ECO:0007669"/>
    <property type="project" value="InterPro"/>
</dbReference>
<feature type="transmembrane region" description="Helical" evidence="15">
    <location>
        <begin position="201"/>
        <end position="219"/>
    </location>
</feature>
<dbReference type="Pfam" id="PF00122">
    <property type="entry name" value="E1-E2_ATPase"/>
    <property type="match status" value="1"/>
</dbReference>
<dbReference type="PROSITE" id="PS00154">
    <property type="entry name" value="ATPASE_E1_E2"/>
    <property type="match status" value="1"/>
</dbReference>
<dbReference type="InterPro" id="IPR023214">
    <property type="entry name" value="HAD_sf"/>
</dbReference>
<evidence type="ECO:0000256" key="3">
    <source>
        <dbReference type="ARBA" id="ARBA00022448"/>
    </source>
</evidence>
<dbReference type="InterPro" id="IPR036412">
    <property type="entry name" value="HAD-like_sf"/>
</dbReference>
<feature type="transmembrane region" description="Helical" evidence="15">
    <location>
        <begin position="107"/>
        <end position="128"/>
    </location>
</feature>
<evidence type="ECO:0000313" key="17">
    <source>
        <dbReference type="EMBL" id="TBW37234.1"/>
    </source>
</evidence>
<dbReference type="RefSeq" id="WP_131309869.1">
    <property type="nucleotide sequence ID" value="NZ_SJFN01000016.1"/>
</dbReference>
<dbReference type="SUPFAM" id="SSF81653">
    <property type="entry name" value="Calcium ATPase, transduction domain A"/>
    <property type="match status" value="1"/>
</dbReference>
<keyword evidence="13" id="KW-0406">Ion transport</keyword>
<organism evidence="17 18">
    <name type="scientific">Siculibacillus lacustris</name>
    <dbReference type="NCBI Taxonomy" id="1549641"/>
    <lineage>
        <taxon>Bacteria</taxon>
        <taxon>Pseudomonadati</taxon>
        <taxon>Pseudomonadota</taxon>
        <taxon>Alphaproteobacteria</taxon>
        <taxon>Hyphomicrobiales</taxon>
        <taxon>Ancalomicrobiaceae</taxon>
        <taxon>Siculibacillus</taxon>
    </lineage>
</organism>
<evidence type="ECO:0000256" key="7">
    <source>
        <dbReference type="ARBA" id="ARBA00022723"/>
    </source>
</evidence>
<evidence type="ECO:0000256" key="11">
    <source>
        <dbReference type="ARBA" id="ARBA00022967"/>
    </source>
</evidence>
<evidence type="ECO:0000259" key="16">
    <source>
        <dbReference type="PROSITE" id="PS50846"/>
    </source>
</evidence>
<dbReference type="Pfam" id="PF00403">
    <property type="entry name" value="HMA"/>
    <property type="match status" value="1"/>
</dbReference>
<dbReference type="Proteomes" id="UP000292781">
    <property type="component" value="Unassembled WGS sequence"/>
</dbReference>
<dbReference type="GO" id="GO:0043682">
    <property type="term" value="F:P-type divalent copper transporter activity"/>
    <property type="evidence" value="ECO:0007669"/>
    <property type="project" value="TreeGrafter"/>
</dbReference>
<dbReference type="GO" id="GO:0005886">
    <property type="term" value="C:plasma membrane"/>
    <property type="evidence" value="ECO:0007669"/>
    <property type="project" value="UniProtKB-SubCell"/>
</dbReference>
<evidence type="ECO:0000256" key="9">
    <source>
        <dbReference type="ARBA" id="ARBA00022840"/>
    </source>
</evidence>
<dbReference type="InterPro" id="IPR008250">
    <property type="entry name" value="ATPase_P-typ_transduc_dom_A_sf"/>
</dbReference>
<evidence type="ECO:0000256" key="14">
    <source>
        <dbReference type="ARBA" id="ARBA00023136"/>
    </source>
</evidence>
<dbReference type="InterPro" id="IPR027256">
    <property type="entry name" value="P-typ_ATPase_IB"/>
</dbReference>
<dbReference type="InterPro" id="IPR059000">
    <property type="entry name" value="ATPase_P-type_domA"/>
</dbReference>
<dbReference type="Pfam" id="PF00702">
    <property type="entry name" value="Hydrolase"/>
    <property type="match status" value="1"/>
</dbReference>
<evidence type="ECO:0000256" key="1">
    <source>
        <dbReference type="ARBA" id="ARBA00004651"/>
    </source>
</evidence>
<evidence type="ECO:0000256" key="6">
    <source>
        <dbReference type="ARBA" id="ARBA00022692"/>
    </source>
</evidence>
<feature type="transmembrane region" description="Helical" evidence="15">
    <location>
        <begin position="357"/>
        <end position="377"/>
    </location>
</feature>
<feature type="transmembrane region" description="Helical" evidence="15">
    <location>
        <begin position="705"/>
        <end position="723"/>
    </location>
</feature>
<dbReference type="InterPro" id="IPR023299">
    <property type="entry name" value="ATPase_P-typ_cyto_dom_N"/>
</dbReference>
<gene>
    <name evidence="17" type="ORF">EYW49_11990</name>
</gene>
<protein>
    <submittedName>
        <fullName evidence="17">Heavy metal translocating P-type ATPase</fullName>
    </submittedName>
</protein>
<dbReference type="GO" id="GO:0005524">
    <property type="term" value="F:ATP binding"/>
    <property type="evidence" value="ECO:0007669"/>
    <property type="project" value="UniProtKB-UniRule"/>
</dbReference>
<dbReference type="NCBIfam" id="TIGR01494">
    <property type="entry name" value="ATPase_P-type"/>
    <property type="match status" value="1"/>
</dbReference>
<keyword evidence="11" id="KW-1278">Translocase</keyword>
<dbReference type="GO" id="GO:0005507">
    <property type="term" value="F:copper ion binding"/>
    <property type="evidence" value="ECO:0007669"/>
    <property type="project" value="TreeGrafter"/>
</dbReference>
<evidence type="ECO:0000256" key="12">
    <source>
        <dbReference type="ARBA" id="ARBA00022989"/>
    </source>
</evidence>
<dbReference type="InterPro" id="IPR001757">
    <property type="entry name" value="P_typ_ATPase"/>
</dbReference>
<dbReference type="AlphaFoldDB" id="A0A4V2KTH0"/>
<keyword evidence="10" id="KW-0460">Magnesium</keyword>
<proteinExistence type="inferred from homology"/>
<dbReference type="InterPro" id="IPR018303">
    <property type="entry name" value="ATPase_P-typ_P_site"/>
</dbReference>
<keyword evidence="5" id="KW-0597">Phosphoprotein</keyword>
<dbReference type="SUPFAM" id="SSF56784">
    <property type="entry name" value="HAD-like"/>
    <property type="match status" value="1"/>
</dbReference>
<dbReference type="Gene3D" id="3.30.70.100">
    <property type="match status" value="1"/>
</dbReference>
<reference evidence="17 18" key="1">
    <citation type="submission" date="2019-02" db="EMBL/GenBank/DDBJ databases">
        <title>Siculibacillus lacustris gen. nov., sp. nov., a new rosette-forming bacterium isolated from a freshwater crater lake (Lake St. Ana, Romania).</title>
        <authorList>
            <person name="Felfoldi T."/>
            <person name="Marton Z."/>
            <person name="Szabo A."/>
            <person name="Mentes A."/>
            <person name="Boka K."/>
            <person name="Marialigeti K."/>
            <person name="Mathe I."/>
            <person name="Koncz M."/>
            <person name="Schumann P."/>
            <person name="Toth E."/>
        </authorList>
    </citation>
    <scope>NUCLEOTIDE SEQUENCE [LARGE SCALE GENOMIC DNA]</scope>
    <source>
        <strain evidence="17 18">SA-279</strain>
    </source>
</reference>
<feature type="transmembrane region" description="Helical" evidence="15">
    <location>
        <begin position="383"/>
        <end position="406"/>
    </location>
</feature>
<keyword evidence="9 15" id="KW-0067">ATP-binding</keyword>